<evidence type="ECO:0000313" key="2">
    <source>
        <dbReference type="EMBL" id="TFF34831.1"/>
    </source>
</evidence>
<feature type="chain" id="PRO_5021451974" description="Lipoprotein" evidence="1">
    <location>
        <begin position="20"/>
        <end position="129"/>
    </location>
</feature>
<name>A0A4Y8S860_9SPHI</name>
<dbReference type="EMBL" id="SOZE01000026">
    <property type="protein sequence ID" value="TFF34831.1"/>
    <property type="molecule type" value="Genomic_DNA"/>
</dbReference>
<reference evidence="2 3" key="1">
    <citation type="journal article" date="2017" name="Int. J. Syst. Evol. Microbiol.">
        <title>Mucilaginibacterpsychrotolerans sp. nov., isolated from peatlands.</title>
        <authorList>
            <person name="Deng Y."/>
            <person name="Shen L."/>
            <person name="Xu B."/>
            <person name="Liu Y."/>
            <person name="Gu Z."/>
            <person name="Liu H."/>
            <person name="Zhou Y."/>
        </authorList>
    </citation>
    <scope>NUCLEOTIDE SEQUENCE [LARGE SCALE GENOMIC DNA]</scope>
    <source>
        <strain evidence="2 3">NH7-4</strain>
    </source>
</reference>
<evidence type="ECO:0000256" key="1">
    <source>
        <dbReference type="SAM" id="SignalP"/>
    </source>
</evidence>
<proteinExistence type="predicted"/>
<dbReference type="AlphaFoldDB" id="A0A4Y8S860"/>
<evidence type="ECO:0008006" key="4">
    <source>
        <dbReference type="Google" id="ProtNLM"/>
    </source>
</evidence>
<sequence>MIRRRLIFLSLLSSLLLNACGGTNALDIRFGKGVNKSDVKIKMEVLGDAEIPLTQIYTGEKEFKIPNGYGENEWYFTYKDSLKGYFRHFKTNANNTHTYRFSIRKANNHYYVDADIIGVNDLKKSVQLK</sequence>
<gene>
    <name evidence="2" type="ORF">E2R66_20835</name>
</gene>
<evidence type="ECO:0000313" key="3">
    <source>
        <dbReference type="Proteomes" id="UP000297540"/>
    </source>
</evidence>
<keyword evidence="1" id="KW-0732">Signal</keyword>
<protein>
    <recommendedName>
        <fullName evidence="4">Lipoprotein</fullName>
    </recommendedName>
</protein>
<dbReference type="RefSeq" id="WP_133234363.1">
    <property type="nucleotide sequence ID" value="NZ_SOZE01000026.1"/>
</dbReference>
<keyword evidence="3" id="KW-1185">Reference proteome</keyword>
<accession>A0A4Y8S860</accession>
<dbReference type="OrthoDB" id="1448449at2"/>
<feature type="signal peptide" evidence="1">
    <location>
        <begin position="1"/>
        <end position="19"/>
    </location>
</feature>
<comment type="caution">
    <text evidence="2">The sequence shown here is derived from an EMBL/GenBank/DDBJ whole genome shotgun (WGS) entry which is preliminary data.</text>
</comment>
<organism evidence="2 3">
    <name type="scientific">Mucilaginibacter psychrotolerans</name>
    <dbReference type="NCBI Taxonomy" id="1524096"/>
    <lineage>
        <taxon>Bacteria</taxon>
        <taxon>Pseudomonadati</taxon>
        <taxon>Bacteroidota</taxon>
        <taxon>Sphingobacteriia</taxon>
        <taxon>Sphingobacteriales</taxon>
        <taxon>Sphingobacteriaceae</taxon>
        <taxon>Mucilaginibacter</taxon>
    </lineage>
</organism>
<dbReference type="Proteomes" id="UP000297540">
    <property type="component" value="Unassembled WGS sequence"/>
</dbReference>